<feature type="transmembrane region" description="Helical" evidence="1">
    <location>
        <begin position="37"/>
        <end position="54"/>
    </location>
</feature>
<keyword evidence="1" id="KW-1133">Transmembrane helix</keyword>
<accession>A0A6C0IL68</accession>
<protein>
    <submittedName>
        <fullName evidence="2">Uncharacterized protein</fullName>
    </submittedName>
</protein>
<keyword evidence="1" id="KW-0472">Membrane</keyword>
<reference evidence="2" key="1">
    <citation type="journal article" date="2020" name="Nature">
        <title>Giant virus diversity and host interactions through global metagenomics.</title>
        <authorList>
            <person name="Schulz F."/>
            <person name="Roux S."/>
            <person name="Paez-Espino D."/>
            <person name="Jungbluth S."/>
            <person name="Walsh D.A."/>
            <person name="Denef V.J."/>
            <person name="McMahon K.D."/>
            <person name="Konstantinidis K.T."/>
            <person name="Eloe-Fadrosh E.A."/>
            <person name="Kyrpides N.C."/>
            <person name="Woyke T."/>
        </authorList>
    </citation>
    <scope>NUCLEOTIDE SEQUENCE</scope>
    <source>
        <strain evidence="2">GVMAG-M-3300024258-14</strain>
    </source>
</reference>
<feature type="transmembrane region" description="Helical" evidence="1">
    <location>
        <begin position="7"/>
        <end position="25"/>
    </location>
</feature>
<dbReference type="EMBL" id="MN740211">
    <property type="protein sequence ID" value="QHT93934.1"/>
    <property type="molecule type" value="Genomic_DNA"/>
</dbReference>
<sequence length="55" mass="6640">MLTKKSCKSSNIIYIIYLICISYLVKNETQNENQNETILYIYFIIPIQYIQYICH</sequence>
<dbReference type="AlphaFoldDB" id="A0A6C0IL68"/>
<organism evidence="2">
    <name type="scientific">viral metagenome</name>
    <dbReference type="NCBI Taxonomy" id="1070528"/>
    <lineage>
        <taxon>unclassified sequences</taxon>
        <taxon>metagenomes</taxon>
        <taxon>organismal metagenomes</taxon>
    </lineage>
</organism>
<evidence type="ECO:0000313" key="2">
    <source>
        <dbReference type="EMBL" id="QHT93934.1"/>
    </source>
</evidence>
<evidence type="ECO:0000256" key="1">
    <source>
        <dbReference type="SAM" id="Phobius"/>
    </source>
</evidence>
<proteinExistence type="predicted"/>
<name>A0A6C0IL68_9ZZZZ</name>
<keyword evidence="1" id="KW-0812">Transmembrane</keyword>